<gene>
    <name evidence="1" type="ORF">DFJ69_5515</name>
</gene>
<organism evidence="1 2">
    <name type="scientific">Thermomonospora umbrina</name>
    <dbReference type="NCBI Taxonomy" id="111806"/>
    <lineage>
        <taxon>Bacteria</taxon>
        <taxon>Bacillati</taxon>
        <taxon>Actinomycetota</taxon>
        <taxon>Actinomycetes</taxon>
        <taxon>Streptosporangiales</taxon>
        <taxon>Thermomonosporaceae</taxon>
        <taxon>Thermomonospora</taxon>
    </lineage>
</organism>
<protein>
    <submittedName>
        <fullName evidence="1">Uncharacterized protein</fullName>
    </submittedName>
</protein>
<dbReference type="AlphaFoldDB" id="A0A3D9T5L0"/>
<evidence type="ECO:0000313" key="1">
    <source>
        <dbReference type="EMBL" id="REE99994.1"/>
    </source>
</evidence>
<proteinExistence type="predicted"/>
<sequence>MEVAPGIPPAQRRVESETPRFHPLLREVRGRLAAGDGTLHLEVLRARLSRCAIPALTDRRAGPMPPRATDIPPPVTMRARFTAAMNGAPATAPTIDAAG</sequence>
<comment type="caution">
    <text evidence="1">The sequence shown here is derived from an EMBL/GenBank/DDBJ whole genome shotgun (WGS) entry which is preliminary data.</text>
</comment>
<dbReference type="EMBL" id="QTTT01000001">
    <property type="protein sequence ID" value="REE99994.1"/>
    <property type="molecule type" value="Genomic_DNA"/>
</dbReference>
<dbReference type="Proteomes" id="UP000256661">
    <property type="component" value="Unassembled WGS sequence"/>
</dbReference>
<evidence type="ECO:0000313" key="2">
    <source>
        <dbReference type="Proteomes" id="UP000256661"/>
    </source>
</evidence>
<keyword evidence="2" id="KW-1185">Reference proteome</keyword>
<name>A0A3D9T5L0_9ACTN</name>
<accession>A0A3D9T5L0</accession>
<reference evidence="1 2" key="1">
    <citation type="submission" date="2018-08" db="EMBL/GenBank/DDBJ databases">
        <title>Sequencing the genomes of 1000 actinobacteria strains.</title>
        <authorList>
            <person name="Klenk H.-P."/>
        </authorList>
    </citation>
    <scope>NUCLEOTIDE SEQUENCE [LARGE SCALE GENOMIC DNA]</scope>
    <source>
        <strain evidence="1 2">DSM 43927</strain>
    </source>
</reference>